<reference evidence="2 3" key="1">
    <citation type="submission" date="2019-01" db="EMBL/GenBank/DDBJ databases">
        <title>A draft genome assembly of the solar-powered sea slug Elysia chlorotica.</title>
        <authorList>
            <person name="Cai H."/>
            <person name="Li Q."/>
            <person name="Fang X."/>
            <person name="Li J."/>
            <person name="Curtis N.E."/>
            <person name="Altenburger A."/>
            <person name="Shibata T."/>
            <person name="Feng M."/>
            <person name="Maeda T."/>
            <person name="Schwartz J.A."/>
            <person name="Shigenobu S."/>
            <person name="Lundholm N."/>
            <person name="Nishiyama T."/>
            <person name="Yang H."/>
            <person name="Hasebe M."/>
            <person name="Li S."/>
            <person name="Pierce S.K."/>
            <person name="Wang J."/>
        </authorList>
    </citation>
    <scope>NUCLEOTIDE SEQUENCE [LARGE SCALE GENOMIC DNA]</scope>
    <source>
        <strain evidence="2">EC2010</strain>
        <tissue evidence="2">Whole organism of an adult</tissue>
    </source>
</reference>
<feature type="region of interest" description="Disordered" evidence="1">
    <location>
        <begin position="60"/>
        <end position="98"/>
    </location>
</feature>
<evidence type="ECO:0000313" key="2">
    <source>
        <dbReference type="EMBL" id="RUS70709.1"/>
    </source>
</evidence>
<dbReference type="EMBL" id="RQTK01001350">
    <property type="protein sequence ID" value="RUS70709.1"/>
    <property type="molecule type" value="Genomic_DNA"/>
</dbReference>
<accession>A0A433SN98</accession>
<dbReference type="AlphaFoldDB" id="A0A433SN98"/>
<protein>
    <submittedName>
        <fullName evidence="2">Uncharacterized protein</fullName>
    </submittedName>
</protein>
<name>A0A433SN98_ELYCH</name>
<organism evidence="2 3">
    <name type="scientific">Elysia chlorotica</name>
    <name type="common">Eastern emerald elysia</name>
    <name type="synonym">Sea slug</name>
    <dbReference type="NCBI Taxonomy" id="188477"/>
    <lineage>
        <taxon>Eukaryota</taxon>
        <taxon>Metazoa</taxon>
        <taxon>Spiralia</taxon>
        <taxon>Lophotrochozoa</taxon>
        <taxon>Mollusca</taxon>
        <taxon>Gastropoda</taxon>
        <taxon>Heterobranchia</taxon>
        <taxon>Euthyneura</taxon>
        <taxon>Panpulmonata</taxon>
        <taxon>Sacoglossa</taxon>
        <taxon>Placobranchoidea</taxon>
        <taxon>Plakobranchidae</taxon>
        <taxon>Elysia</taxon>
    </lineage>
</organism>
<gene>
    <name evidence="2" type="ORF">EGW08_021529</name>
</gene>
<keyword evidence="3" id="KW-1185">Reference proteome</keyword>
<evidence type="ECO:0000256" key="1">
    <source>
        <dbReference type="SAM" id="MobiDB-lite"/>
    </source>
</evidence>
<feature type="compositionally biased region" description="Polar residues" evidence="1">
    <location>
        <begin position="60"/>
        <end position="70"/>
    </location>
</feature>
<dbReference type="Proteomes" id="UP000271974">
    <property type="component" value="Unassembled WGS sequence"/>
</dbReference>
<sequence>MDGSSLQGAVLSSVALGTGGTTPTLVAITSSMAGSSQVLLSDSASSQILNSSTIVNGLCPSSTEKSGSNSQRHHITKSHHYHQHPHHQQISHKAQQQQSITLGNMLQQAGGSTIAMPLAQGAAGTAQLCSSQAIFKQGGTTFNLTKTVGGKLTMQPVSLTFPINVSQAGLAALTSGKQQQQQQTLQQLQQQQQQQQQQHQHTLLVTSSTGAGGELVDGATVRVAGKTDMHLQAQLSSSSSGNLIS</sequence>
<proteinExistence type="predicted"/>
<feature type="compositionally biased region" description="Basic residues" evidence="1">
    <location>
        <begin position="71"/>
        <end position="90"/>
    </location>
</feature>
<evidence type="ECO:0000313" key="3">
    <source>
        <dbReference type="Proteomes" id="UP000271974"/>
    </source>
</evidence>
<comment type="caution">
    <text evidence="2">The sequence shown here is derived from an EMBL/GenBank/DDBJ whole genome shotgun (WGS) entry which is preliminary data.</text>
</comment>